<dbReference type="EMBL" id="BAAACI010000001">
    <property type="protein sequence ID" value="GAA0765824.1"/>
    <property type="molecule type" value="Genomic_DNA"/>
</dbReference>
<gene>
    <name evidence="1" type="ORF">GCM10008908_02830</name>
</gene>
<comment type="caution">
    <text evidence="1">The sequence shown here is derived from an EMBL/GenBank/DDBJ whole genome shotgun (WGS) entry which is preliminary data.</text>
</comment>
<organism evidence="1 2">
    <name type="scientific">Clostridium subterminale</name>
    <dbReference type="NCBI Taxonomy" id="1550"/>
    <lineage>
        <taxon>Bacteria</taxon>
        <taxon>Bacillati</taxon>
        <taxon>Bacillota</taxon>
        <taxon>Clostridia</taxon>
        <taxon>Eubacteriales</taxon>
        <taxon>Clostridiaceae</taxon>
        <taxon>Clostridium</taxon>
    </lineage>
</organism>
<keyword evidence="2" id="KW-1185">Reference proteome</keyword>
<dbReference type="Proteomes" id="UP001501047">
    <property type="component" value="Unassembled WGS sequence"/>
</dbReference>
<proteinExistence type="predicted"/>
<accession>A0ABP3VU27</accession>
<evidence type="ECO:0000313" key="1">
    <source>
        <dbReference type="EMBL" id="GAA0765824.1"/>
    </source>
</evidence>
<protein>
    <recommendedName>
        <fullName evidence="3">DUF2268 domain-containing protein</fullName>
    </recommendedName>
</protein>
<sequence length="257" mass="30009">MLVDDSVVLKYLNGEEENTINSHWVFKNIEEGKYLFEVPNTEKKDDVNSILVSIKSALSQFIPLNKNIYSSLYPEWNSIINDINVLLIVGCPNPYDAMVRKYDGKEYIIFDLIRFCDYKIQGYDVELLIRQLITHETSHVCLHKQYPTPISNDFIELLKYITFDESFAHLLAFKDTIQEFDFSTFNKYYNNSLIKLREAMKETDFQRQKTLLEQADSGSYWNKFASISGKLFLASHLDEVEKIYNSGIESFISYMGV</sequence>
<dbReference type="RefSeq" id="WP_343822941.1">
    <property type="nucleotide sequence ID" value="NZ_BAAACI010000001.1"/>
</dbReference>
<evidence type="ECO:0008006" key="3">
    <source>
        <dbReference type="Google" id="ProtNLM"/>
    </source>
</evidence>
<name>A0ABP3VU27_CLOSU</name>
<reference evidence="2" key="1">
    <citation type="journal article" date="2019" name="Int. J. Syst. Evol. Microbiol.">
        <title>The Global Catalogue of Microorganisms (GCM) 10K type strain sequencing project: providing services to taxonomists for standard genome sequencing and annotation.</title>
        <authorList>
            <consortium name="The Broad Institute Genomics Platform"/>
            <consortium name="The Broad Institute Genome Sequencing Center for Infectious Disease"/>
            <person name="Wu L."/>
            <person name="Ma J."/>
        </authorList>
    </citation>
    <scope>NUCLEOTIDE SEQUENCE [LARGE SCALE GENOMIC DNA]</scope>
    <source>
        <strain evidence="2">JCM 1417</strain>
    </source>
</reference>
<evidence type="ECO:0000313" key="2">
    <source>
        <dbReference type="Proteomes" id="UP001501047"/>
    </source>
</evidence>